<dbReference type="AlphaFoldDB" id="A0A2T0TME7"/>
<keyword evidence="3" id="KW-1185">Reference proteome</keyword>
<name>A0A2T0TME7_9PSEU</name>
<protein>
    <submittedName>
        <fullName evidence="2">Uncharacterized protein</fullName>
    </submittedName>
</protein>
<accession>A0A2T0TME7</accession>
<sequence length="81" mass="8142">MRKTGGTTAAVVVGSPAAACGGAAAAGEPNEEQVREHDVAVHGGGRVRPRGGAPGEYAFGTPGQREGRPGGHRGGPRRCRR</sequence>
<evidence type="ECO:0000313" key="2">
    <source>
        <dbReference type="EMBL" id="PRY46829.1"/>
    </source>
</evidence>
<feature type="region of interest" description="Disordered" evidence="1">
    <location>
        <begin position="42"/>
        <end position="81"/>
    </location>
</feature>
<gene>
    <name evidence="2" type="ORF">CLV43_1011110</name>
</gene>
<comment type="caution">
    <text evidence="2">The sequence shown here is derived from an EMBL/GenBank/DDBJ whole genome shotgun (WGS) entry which is preliminary data.</text>
</comment>
<evidence type="ECO:0000256" key="1">
    <source>
        <dbReference type="SAM" id="MobiDB-lite"/>
    </source>
</evidence>
<organism evidence="2 3">
    <name type="scientific">Umezawaea tangerina</name>
    <dbReference type="NCBI Taxonomy" id="84725"/>
    <lineage>
        <taxon>Bacteria</taxon>
        <taxon>Bacillati</taxon>
        <taxon>Actinomycetota</taxon>
        <taxon>Actinomycetes</taxon>
        <taxon>Pseudonocardiales</taxon>
        <taxon>Pseudonocardiaceae</taxon>
        <taxon>Umezawaea</taxon>
    </lineage>
</organism>
<evidence type="ECO:0000313" key="3">
    <source>
        <dbReference type="Proteomes" id="UP000239494"/>
    </source>
</evidence>
<reference evidence="2 3" key="1">
    <citation type="submission" date="2018-03" db="EMBL/GenBank/DDBJ databases">
        <title>Genomic Encyclopedia of Archaeal and Bacterial Type Strains, Phase II (KMG-II): from individual species to whole genera.</title>
        <authorList>
            <person name="Goeker M."/>
        </authorList>
    </citation>
    <scope>NUCLEOTIDE SEQUENCE [LARGE SCALE GENOMIC DNA]</scope>
    <source>
        <strain evidence="2 3">DSM 44720</strain>
    </source>
</reference>
<dbReference type="RefSeq" id="WP_146174646.1">
    <property type="nucleotide sequence ID" value="NZ_PVTF01000001.1"/>
</dbReference>
<dbReference type="Proteomes" id="UP000239494">
    <property type="component" value="Unassembled WGS sequence"/>
</dbReference>
<feature type="compositionally biased region" description="Basic residues" evidence="1">
    <location>
        <begin position="70"/>
        <end position="81"/>
    </location>
</feature>
<proteinExistence type="predicted"/>
<dbReference type="EMBL" id="PVTF01000001">
    <property type="protein sequence ID" value="PRY46829.1"/>
    <property type="molecule type" value="Genomic_DNA"/>
</dbReference>